<organism evidence="3 4">
    <name type="scientific">Steinernema carpocapsae</name>
    <name type="common">Entomopathogenic nematode</name>
    <dbReference type="NCBI Taxonomy" id="34508"/>
    <lineage>
        <taxon>Eukaryota</taxon>
        <taxon>Metazoa</taxon>
        <taxon>Ecdysozoa</taxon>
        <taxon>Nematoda</taxon>
        <taxon>Chromadorea</taxon>
        <taxon>Rhabditida</taxon>
        <taxon>Tylenchina</taxon>
        <taxon>Panagrolaimomorpha</taxon>
        <taxon>Strongyloidoidea</taxon>
        <taxon>Steinernematidae</taxon>
        <taxon>Steinernema</taxon>
    </lineage>
</organism>
<evidence type="ECO:0000313" key="4">
    <source>
        <dbReference type="Proteomes" id="UP000298663"/>
    </source>
</evidence>
<reference evidence="3 4" key="2">
    <citation type="journal article" date="2019" name="G3 (Bethesda)">
        <title>Hybrid Assembly of the Genome of the Entomopathogenic Nematode Steinernema carpocapsae Identifies the X-Chromosome.</title>
        <authorList>
            <person name="Serra L."/>
            <person name="Macchietto M."/>
            <person name="Macias-Munoz A."/>
            <person name="McGill C.J."/>
            <person name="Rodriguez I.M."/>
            <person name="Rodriguez B."/>
            <person name="Murad R."/>
            <person name="Mortazavi A."/>
        </authorList>
    </citation>
    <scope>NUCLEOTIDE SEQUENCE [LARGE SCALE GENOMIC DNA]</scope>
    <source>
        <strain evidence="3 4">ALL</strain>
    </source>
</reference>
<evidence type="ECO:0008006" key="5">
    <source>
        <dbReference type="Google" id="ProtNLM"/>
    </source>
</evidence>
<keyword evidence="1" id="KW-0175">Coiled coil</keyword>
<protein>
    <recommendedName>
        <fullName evidence="5">Transmembrane protein</fullName>
    </recommendedName>
</protein>
<dbReference type="AlphaFoldDB" id="A0A4U5NIR3"/>
<feature type="transmembrane region" description="Helical" evidence="2">
    <location>
        <begin position="136"/>
        <end position="161"/>
    </location>
</feature>
<feature type="coiled-coil region" evidence="1">
    <location>
        <begin position="56"/>
        <end position="112"/>
    </location>
</feature>
<evidence type="ECO:0000256" key="2">
    <source>
        <dbReference type="SAM" id="Phobius"/>
    </source>
</evidence>
<evidence type="ECO:0000313" key="3">
    <source>
        <dbReference type="EMBL" id="TKR82591.1"/>
    </source>
</evidence>
<keyword evidence="2" id="KW-0472">Membrane</keyword>
<dbReference type="EMBL" id="AZBU02000004">
    <property type="protein sequence ID" value="TKR82591.1"/>
    <property type="molecule type" value="Genomic_DNA"/>
</dbReference>
<dbReference type="Proteomes" id="UP000298663">
    <property type="component" value="Unassembled WGS sequence"/>
</dbReference>
<proteinExistence type="predicted"/>
<evidence type="ECO:0000256" key="1">
    <source>
        <dbReference type="SAM" id="Coils"/>
    </source>
</evidence>
<keyword evidence="2" id="KW-1133">Transmembrane helix</keyword>
<comment type="caution">
    <text evidence="3">The sequence shown here is derived from an EMBL/GenBank/DDBJ whole genome shotgun (WGS) entry which is preliminary data.</text>
</comment>
<sequence length="164" mass="19107">MNGRIYGLLSSRVAPGRFQIVARSPSDLLYQHVVDLLPPEEAARVETVFNLFNSELEARNNEIAKLSNALVEQEGEFYERHLQEHEKFENFRKESERKVVEAEEDKKMLIARMEMSYKLQLARLHREHEDFVRGTVWLGVCLFLTTFLVLLFTILGFLGIFGVF</sequence>
<name>A0A4U5NIR3_STECR</name>
<gene>
    <name evidence="3" type="ORF">L596_016288</name>
</gene>
<keyword evidence="2" id="KW-0812">Transmembrane</keyword>
<reference evidence="3 4" key="1">
    <citation type="journal article" date="2015" name="Genome Biol.">
        <title>Comparative genomics of Steinernema reveals deeply conserved gene regulatory networks.</title>
        <authorList>
            <person name="Dillman A.R."/>
            <person name="Macchietto M."/>
            <person name="Porter C.F."/>
            <person name="Rogers A."/>
            <person name="Williams B."/>
            <person name="Antoshechkin I."/>
            <person name="Lee M.M."/>
            <person name="Goodwin Z."/>
            <person name="Lu X."/>
            <person name="Lewis E.E."/>
            <person name="Goodrich-Blair H."/>
            <person name="Stock S.P."/>
            <person name="Adams B.J."/>
            <person name="Sternberg P.W."/>
            <person name="Mortazavi A."/>
        </authorList>
    </citation>
    <scope>NUCLEOTIDE SEQUENCE [LARGE SCALE GENOMIC DNA]</scope>
    <source>
        <strain evidence="3 4">ALL</strain>
    </source>
</reference>
<accession>A0A4U5NIR3</accession>
<keyword evidence="4" id="KW-1185">Reference proteome</keyword>